<dbReference type="RefSeq" id="WP_289454687.1">
    <property type="nucleotide sequence ID" value="NZ_JAUCGQ010000001.1"/>
</dbReference>
<keyword evidence="4 6" id="KW-0067">ATP-binding</keyword>
<dbReference type="InterPro" id="IPR025302">
    <property type="entry name" value="DrrA1/2-like_C"/>
</dbReference>
<proteinExistence type="inferred from homology"/>
<dbReference type="SMART" id="SM00382">
    <property type="entry name" value="AAA"/>
    <property type="match status" value="1"/>
</dbReference>
<dbReference type="Proteomes" id="UP001529338">
    <property type="component" value="Unassembled WGS sequence"/>
</dbReference>
<dbReference type="PROSITE" id="PS00211">
    <property type="entry name" value="ABC_TRANSPORTER_1"/>
    <property type="match status" value="1"/>
</dbReference>
<name>A0ABT7SFG6_9CELL</name>
<dbReference type="PROSITE" id="PS50893">
    <property type="entry name" value="ABC_TRANSPORTER_2"/>
    <property type="match status" value="1"/>
</dbReference>
<evidence type="ECO:0000313" key="6">
    <source>
        <dbReference type="EMBL" id="MDM7854866.1"/>
    </source>
</evidence>
<comment type="caution">
    <text evidence="6">The sequence shown here is derived from an EMBL/GenBank/DDBJ whole genome shotgun (WGS) entry which is preliminary data.</text>
</comment>
<dbReference type="InterPro" id="IPR003439">
    <property type="entry name" value="ABC_transporter-like_ATP-bd"/>
</dbReference>
<evidence type="ECO:0000256" key="2">
    <source>
        <dbReference type="ARBA" id="ARBA00022448"/>
    </source>
</evidence>
<evidence type="ECO:0000256" key="1">
    <source>
        <dbReference type="ARBA" id="ARBA00005417"/>
    </source>
</evidence>
<dbReference type="GO" id="GO:0005524">
    <property type="term" value="F:ATP binding"/>
    <property type="evidence" value="ECO:0007669"/>
    <property type="project" value="UniProtKB-KW"/>
</dbReference>
<dbReference type="PANTHER" id="PTHR43335">
    <property type="entry name" value="ABC TRANSPORTER, ATP-BINDING PROTEIN"/>
    <property type="match status" value="1"/>
</dbReference>
<sequence>MPTLDIDRLDKSYGEVRALRGMTFSVAGGEIFGFVGSNGAGKSTTMRIALGVLAADAGVVRWDGRELDHAMRRRIGYMPEERGLYPRMTVADQLVYLARLHGLTPAAARRSMERWTEVLGIAPRRDDEVLKLSLGNQQRAQLAAALVHEPEILVLDEPFSGLDPVAVDVMSGVLSEQAAAGVPVLFSSHQLELVERLCDRVGIVQAGTMVAVGSIEELRTTDERRWLVDGPAGASWAAAVPDVRVVSAQGTRTVVEAAGPGPDDVDQRVLAAALAAGPVREFTRQQPTLVELYRDVVAAPVPQEVSA</sequence>
<dbReference type="Pfam" id="PF00005">
    <property type="entry name" value="ABC_tran"/>
    <property type="match status" value="1"/>
</dbReference>
<evidence type="ECO:0000256" key="3">
    <source>
        <dbReference type="ARBA" id="ARBA00022741"/>
    </source>
</evidence>
<feature type="domain" description="ABC transporter" evidence="5">
    <location>
        <begin position="4"/>
        <end position="231"/>
    </location>
</feature>
<protein>
    <submittedName>
        <fullName evidence="6">ATP-binding cassette domain-containing protein</fullName>
    </submittedName>
</protein>
<dbReference type="Gene3D" id="3.40.50.300">
    <property type="entry name" value="P-loop containing nucleotide triphosphate hydrolases"/>
    <property type="match status" value="1"/>
</dbReference>
<keyword evidence="3" id="KW-0547">Nucleotide-binding</keyword>
<dbReference type="InterPro" id="IPR017871">
    <property type="entry name" value="ABC_transporter-like_CS"/>
</dbReference>
<gene>
    <name evidence="6" type="ORF">QRT04_07975</name>
</gene>
<dbReference type="EMBL" id="JAUCGQ010000001">
    <property type="protein sequence ID" value="MDM7854866.1"/>
    <property type="molecule type" value="Genomic_DNA"/>
</dbReference>
<dbReference type="PANTHER" id="PTHR43335:SF4">
    <property type="entry name" value="ABC TRANSPORTER, ATP-BINDING PROTEIN"/>
    <property type="match status" value="1"/>
</dbReference>
<organism evidence="6 7">
    <name type="scientific">Cellulomonas alba</name>
    <dbReference type="NCBI Taxonomy" id="3053467"/>
    <lineage>
        <taxon>Bacteria</taxon>
        <taxon>Bacillati</taxon>
        <taxon>Actinomycetota</taxon>
        <taxon>Actinomycetes</taxon>
        <taxon>Micrococcales</taxon>
        <taxon>Cellulomonadaceae</taxon>
        <taxon>Cellulomonas</taxon>
    </lineage>
</organism>
<accession>A0ABT7SFG6</accession>
<evidence type="ECO:0000259" key="5">
    <source>
        <dbReference type="PROSITE" id="PS50893"/>
    </source>
</evidence>
<dbReference type="SUPFAM" id="SSF52540">
    <property type="entry name" value="P-loop containing nucleoside triphosphate hydrolases"/>
    <property type="match status" value="1"/>
</dbReference>
<dbReference type="InterPro" id="IPR003593">
    <property type="entry name" value="AAA+_ATPase"/>
</dbReference>
<evidence type="ECO:0000256" key="4">
    <source>
        <dbReference type="ARBA" id="ARBA00022840"/>
    </source>
</evidence>
<dbReference type="InterPro" id="IPR027417">
    <property type="entry name" value="P-loop_NTPase"/>
</dbReference>
<keyword evidence="7" id="KW-1185">Reference proteome</keyword>
<dbReference type="Pfam" id="PF13732">
    <property type="entry name" value="DrrA1-3_C"/>
    <property type="match status" value="1"/>
</dbReference>
<comment type="similarity">
    <text evidence="1">Belongs to the ABC transporter superfamily.</text>
</comment>
<keyword evidence="2" id="KW-0813">Transport</keyword>
<evidence type="ECO:0000313" key="7">
    <source>
        <dbReference type="Proteomes" id="UP001529338"/>
    </source>
</evidence>
<reference evidence="6 7" key="1">
    <citation type="submission" date="2023-06" db="EMBL/GenBank/DDBJ databases">
        <title>Cellulomonas sp. MW4 Whole genome sequence.</title>
        <authorList>
            <person name="Park S."/>
        </authorList>
    </citation>
    <scope>NUCLEOTIDE SEQUENCE [LARGE SCALE GENOMIC DNA]</scope>
    <source>
        <strain evidence="6 7">MW4</strain>
    </source>
</reference>